<name>A0A0B8N4Q9_TALPI</name>
<protein>
    <recommendedName>
        <fullName evidence="3">DUF4185 domain-containing protein</fullName>
    </recommendedName>
</protein>
<sequence>MRYSVYGGVVVDDIAYLYGKNAAGTVGLAQVPAASITDKSAYQYYVDGAWTSTIPGVNDTGVGPTNASAGGQGTYYYSSVWDLYVWIGQAGISVAPDCFITTTPAPKGPWATLVKFYSADYISWSYTLQAHPGLLANSSENAIYLSYVVYDSGLYWTPLIYVQWES</sequence>
<evidence type="ECO:0000313" key="1">
    <source>
        <dbReference type="EMBL" id="GAM37314.1"/>
    </source>
</evidence>
<organism evidence="1 2">
    <name type="scientific">Talaromyces pinophilus</name>
    <name type="common">Penicillium pinophilum</name>
    <dbReference type="NCBI Taxonomy" id="128442"/>
    <lineage>
        <taxon>Eukaryota</taxon>
        <taxon>Fungi</taxon>
        <taxon>Dikarya</taxon>
        <taxon>Ascomycota</taxon>
        <taxon>Pezizomycotina</taxon>
        <taxon>Eurotiomycetes</taxon>
        <taxon>Eurotiomycetidae</taxon>
        <taxon>Eurotiales</taxon>
        <taxon>Trichocomaceae</taxon>
        <taxon>Talaromyces</taxon>
        <taxon>Talaromyces sect. Talaromyces</taxon>
    </lineage>
</organism>
<dbReference type="EMBL" id="DF933819">
    <property type="protein sequence ID" value="GAM37314.1"/>
    <property type="molecule type" value="Genomic_DNA"/>
</dbReference>
<accession>A0A0B8N4Q9</accession>
<dbReference type="AlphaFoldDB" id="A0A0B8N4Q9"/>
<gene>
    <name evidence="1" type="ORF">TCE0_023f07139</name>
</gene>
<keyword evidence="2" id="KW-1185">Reference proteome</keyword>
<evidence type="ECO:0008006" key="3">
    <source>
        <dbReference type="Google" id="ProtNLM"/>
    </source>
</evidence>
<proteinExistence type="predicted"/>
<dbReference type="Proteomes" id="UP000053095">
    <property type="component" value="Unassembled WGS sequence"/>
</dbReference>
<evidence type="ECO:0000313" key="2">
    <source>
        <dbReference type="Proteomes" id="UP000053095"/>
    </source>
</evidence>
<reference evidence="2" key="1">
    <citation type="journal article" date="2015" name="Genome Announc.">
        <title>Draft genome sequence of Talaromyces cellulolyticus strain Y-94, a source of lignocellulosic biomass-degrading enzymes.</title>
        <authorList>
            <person name="Fujii T."/>
            <person name="Koike H."/>
            <person name="Sawayama S."/>
            <person name="Yano S."/>
            <person name="Inoue H."/>
        </authorList>
    </citation>
    <scope>NUCLEOTIDE SEQUENCE [LARGE SCALE GENOMIC DNA]</scope>
    <source>
        <strain evidence="2">Y-94</strain>
    </source>
</reference>